<evidence type="ECO:0000313" key="4">
    <source>
        <dbReference type="EMBL" id="AHF08133.1"/>
    </source>
</evidence>
<dbReference type="eggNOG" id="COG1529">
    <property type="taxonomic scope" value="Bacteria"/>
</dbReference>
<sequence length="776" mass="84295">MIGQKIAKIDGMALATGKPAYTDDLADSNALVVKILRSPHAFARIKSIDTSRAEKVEGVEGVFTYKDVPKARFTLAGQSNPEPSPYDHLILEDLVRYVGDEVAIIAAVDEKTAVKAMNLIKVEYEILKPVLNFEEAIDNPSVVHPEEDLHLNFEIGMEKSKNIVATDIQVVGDIEKELSECDVVVEGVYYPQAQAHAMMETYRAYTYMDPHGRIVVVSSTQVPFHVRRHVARALELPASKVRVVKPRIGGGFGGKQTSAGDIFAAFVTLKTGKSAKIIYTRQETFACTTSRHAMRLKVRMGANCEGIIRALDLEVLSDTGAYGEHSSTVLGCVGHYTLPLYNKTRAIRFVGHAVYTNKMPAGAFRGYGATQGTFAVESTVNKLARKLGMDPTELRLKNIIREGEKALHWEDGQRLGSSALDRCILKGKEMIGWDEKGLRRQAGPHKVRALGMAVTMQGSGIAHIDTASAEVRLNDVGGYVLMHGATDNGMGADTILAQMAAEVLETEVDNIIVHSVDTDLSPFDPGAYASSGTYVSGSAVMKAAEDLKAKILEFGAKYLEVPIEEVELTSKAVRWIPKQESGTIEKSKTVRNSERKEVSLSELAEQSVLGIGKSQLVGQATFGSPVSPPPYVAGFAEVEVDQETGKVDLLQFVAVADCGTVINPNLARIQVEGGIAQGIGMALYEDVKYDEQGRMQSDSFMQYKIPTRRDVGKIRVAFEESYEPTGPFGAKSVGEVVANTPAPAITEAVYNAVGVRVTHLPITPEKVFMGMLQKKN</sequence>
<dbReference type="SUPFAM" id="SSF54665">
    <property type="entry name" value="CO dehydrogenase molybdoprotein N-domain-like"/>
    <property type="match status" value="1"/>
</dbReference>
<dbReference type="InterPro" id="IPR037165">
    <property type="entry name" value="AldOxase/xan_DH_Mopterin-bd_sf"/>
</dbReference>
<dbReference type="InterPro" id="IPR016208">
    <property type="entry name" value="Ald_Oxase/xanthine_DH-like"/>
</dbReference>
<evidence type="ECO:0000313" key="5">
    <source>
        <dbReference type="Proteomes" id="UP000010847"/>
    </source>
</evidence>
<feature type="domain" description="Aldehyde oxidase/xanthine dehydrogenase a/b hammerhead" evidence="3">
    <location>
        <begin position="16"/>
        <end position="128"/>
    </location>
</feature>
<dbReference type="InterPro" id="IPR036856">
    <property type="entry name" value="Ald_Oxase/Xan_DH_a/b_sf"/>
</dbReference>
<dbReference type="InterPro" id="IPR008274">
    <property type="entry name" value="AldOxase/xan_DH_MoCoBD1"/>
</dbReference>
<proteinExistence type="predicted"/>
<dbReference type="PANTHER" id="PTHR11908">
    <property type="entry name" value="XANTHINE DEHYDROGENASE"/>
    <property type="match status" value="1"/>
</dbReference>
<dbReference type="Proteomes" id="UP000010847">
    <property type="component" value="Chromosome"/>
</dbReference>
<dbReference type="Gene3D" id="3.30.365.10">
    <property type="entry name" value="Aldehyde oxidase/xanthine dehydrogenase, molybdopterin binding domain"/>
    <property type="match status" value="4"/>
</dbReference>
<keyword evidence="1" id="KW-0500">Molybdenum</keyword>
<name>W0EF32_9FIRM</name>
<dbReference type="InterPro" id="IPR000674">
    <property type="entry name" value="Ald_Oxase/Xan_DH_a/b"/>
</dbReference>
<dbReference type="AlphaFoldDB" id="W0EF32"/>
<evidence type="ECO:0000256" key="2">
    <source>
        <dbReference type="ARBA" id="ARBA00023002"/>
    </source>
</evidence>
<dbReference type="GO" id="GO:0005506">
    <property type="term" value="F:iron ion binding"/>
    <property type="evidence" value="ECO:0007669"/>
    <property type="project" value="InterPro"/>
</dbReference>
<evidence type="ECO:0000256" key="1">
    <source>
        <dbReference type="ARBA" id="ARBA00022505"/>
    </source>
</evidence>
<keyword evidence="5" id="KW-1185">Reference proteome</keyword>
<dbReference type="InterPro" id="IPR046867">
    <property type="entry name" value="AldOxase/xan_DH_MoCoBD2"/>
</dbReference>
<keyword evidence="2" id="KW-0560">Oxidoreductase</keyword>
<dbReference type="SUPFAM" id="SSF56003">
    <property type="entry name" value="Molybdenum cofactor-binding domain"/>
    <property type="match status" value="1"/>
</dbReference>
<organism evidence="4 5">
    <name type="scientific">Desulfitobacterium metallireducens DSM 15288</name>
    <dbReference type="NCBI Taxonomy" id="871968"/>
    <lineage>
        <taxon>Bacteria</taxon>
        <taxon>Bacillati</taxon>
        <taxon>Bacillota</taxon>
        <taxon>Clostridia</taxon>
        <taxon>Eubacteriales</taxon>
        <taxon>Desulfitobacteriaceae</taxon>
        <taxon>Desulfitobacterium</taxon>
    </lineage>
</organism>
<dbReference type="PANTHER" id="PTHR11908:SF132">
    <property type="entry name" value="ALDEHYDE OXIDASE 1-RELATED"/>
    <property type="match status" value="1"/>
</dbReference>
<dbReference type="Pfam" id="PF01315">
    <property type="entry name" value="Ald_Xan_dh_C"/>
    <property type="match status" value="1"/>
</dbReference>
<evidence type="ECO:0000259" key="3">
    <source>
        <dbReference type="SMART" id="SM01008"/>
    </source>
</evidence>
<dbReference type="Gene3D" id="3.90.1170.50">
    <property type="entry name" value="Aldehyde oxidase/xanthine dehydrogenase, a/b hammerhead"/>
    <property type="match status" value="1"/>
</dbReference>
<gene>
    <name evidence="4" type="ORF">DESME_14690</name>
</gene>
<dbReference type="HOGENOM" id="CLU_001681_2_1_9"/>
<dbReference type="Pfam" id="PF02738">
    <property type="entry name" value="MoCoBD_1"/>
    <property type="match status" value="1"/>
</dbReference>
<reference evidence="4 5" key="1">
    <citation type="submission" date="2013-12" db="EMBL/GenBank/DDBJ databases">
        <authorList>
            <consortium name="DOE Joint Genome Institute"/>
            <person name="Smidt H."/>
            <person name="Huntemann M."/>
            <person name="Han J."/>
            <person name="Chen A."/>
            <person name="Kyrpides N."/>
            <person name="Mavromatis K."/>
            <person name="Markowitz V."/>
            <person name="Palaniappan K."/>
            <person name="Ivanova N."/>
            <person name="Schaumberg A."/>
            <person name="Pati A."/>
            <person name="Liolios K."/>
            <person name="Nordberg H.P."/>
            <person name="Cantor M.N."/>
            <person name="Hua S.X."/>
            <person name="Woyke T."/>
        </authorList>
    </citation>
    <scope>NUCLEOTIDE SEQUENCE [LARGE SCALE GENOMIC DNA]</scope>
    <source>
        <strain evidence="5">DSM 15288</strain>
    </source>
</reference>
<dbReference type="SMART" id="SM01008">
    <property type="entry name" value="Ald_Xan_dh_C"/>
    <property type="match status" value="1"/>
</dbReference>
<dbReference type="GO" id="GO:0016491">
    <property type="term" value="F:oxidoreductase activity"/>
    <property type="evidence" value="ECO:0007669"/>
    <property type="project" value="UniProtKB-KW"/>
</dbReference>
<dbReference type="KEGG" id="dmt:DESME_14690"/>
<dbReference type="STRING" id="871968.DESME_14690"/>
<accession>W0EF32</accession>
<dbReference type="EMBL" id="CP007032">
    <property type="protein sequence ID" value="AHF08133.1"/>
    <property type="molecule type" value="Genomic_DNA"/>
</dbReference>
<dbReference type="Pfam" id="PF20256">
    <property type="entry name" value="MoCoBD_2"/>
    <property type="match status" value="1"/>
</dbReference>
<protein>
    <submittedName>
        <fullName evidence="4">Aldehyde oxidase</fullName>
    </submittedName>
</protein>